<dbReference type="Proteomes" id="UP000321863">
    <property type="component" value="Unassembled WGS sequence"/>
</dbReference>
<proteinExistence type="predicted"/>
<sequence length="86" mass="9615">MTIKEYNLKIEKMQKKIKNLESLKKFQLKNGSKEKLTGGIGGPAYTPPNYGQATSGCYLWETTSCNEDFIFTNGTYYGWGGCNGDN</sequence>
<dbReference type="EMBL" id="BJYJ01000010">
    <property type="protein sequence ID" value="GEN76398.1"/>
    <property type="molecule type" value="Genomic_DNA"/>
</dbReference>
<dbReference type="RefSeq" id="WP_146941331.1">
    <property type="nucleotide sequence ID" value="NZ_BJYJ01000010.1"/>
</dbReference>
<protein>
    <submittedName>
        <fullName evidence="2">Uncharacterized protein</fullName>
    </submittedName>
</protein>
<keyword evidence="1" id="KW-0175">Coiled coil</keyword>
<gene>
    <name evidence="2" type="ORF">CHA01nite_21380</name>
</gene>
<accession>A0A511YMI5</accession>
<evidence type="ECO:0000313" key="3">
    <source>
        <dbReference type="Proteomes" id="UP000321863"/>
    </source>
</evidence>
<name>A0A511YMI5_9FLAO</name>
<evidence type="ECO:0000313" key="2">
    <source>
        <dbReference type="EMBL" id="GEN76398.1"/>
    </source>
</evidence>
<reference evidence="2 3" key="1">
    <citation type="submission" date="2019-07" db="EMBL/GenBank/DDBJ databases">
        <title>Whole genome shotgun sequence of Chryseobacterium hagamense NBRC 105253.</title>
        <authorList>
            <person name="Hosoyama A."/>
            <person name="Uohara A."/>
            <person name="Ohji S."/>
            <person name="Ichikawa N."/>
        </authorList>
    </citation>
    <scope>NUCLEOTIDE SEQUENCE [LARGE SCALE GENOMIC DNA]</scope>
    <source>
        <strain evidence="2 3">NBRC 105253</strain>
    </source>
</reference>
<comment type="caution">
    <text evidence="2">The sequence shown here is derived from an EMBL/GenBank/DDBJ whole genome shotgun (WGS) entry which is preliminary data.</text>
</comment>
<feature type="coiled-coil region" evidence="1">
    <location>
        <begin position="3"/>
        <end position="30"/>
    </location>
</feature>
<organism evidence="2 3">
    <name type="scientific">Chryseobacterium hagamense</name>
    <dbReference type="NCBI Taxonomy" id="395935"/>
    <lineage>
        <taxon>Bacteria</taxon>
        <taxon>Pseudomonadati</taxon>
        <taxon>Bacteroidota</taxon>
        <taxon>Flavobacteriia</taxon>
        <taxon>Flavobacteriales</taxon>
        <taxon>Weeksellaceae</taxon>
        <taxon>Chryseobacterium group</taxon>
        <taxon>Chryseobacterium</taxon>
    </lineage>
</organism>
<keyword evidence="3" id="KW-1185">Reference proteome</keyword>
<evidence type="ECO:0000256" key="1">
    <source>
        <dbReference type="SAM" id="Coils"/>
    </source>
</evidence>
<dbReference type="AlphaFoldDB" id="A0A511YMI5"/>